<dbReference type="GO" id="GO:0050661">
    <property type="term" value="F:NADP binding"/>
    <property type="evidence" value="ECO:0007669"/>
    <property type="project" value="InterPro"/>
</dbReference>
<evidence type="ECO:0000256" key="3">
    <source>
        <dbReference type="ARBA" id="ARBA00012970"/>
    </source>
</evidence>
<feature type="active site" description="Nucleophile" evidence="8 9">
    <location>
        <position position="50"/>
    </location>
</feature>
<dbReference type="Pfam" id="PF05201">
    <property type="entry name" value="GlutR_N"/>
    <property type="match status" value="1"/>
</dbReference>
<dbReference type="Pfam" id="PF00745">
    <property type="entry name" value="GlutR_dimer"/>
    <property type="match status" value="1"/>
</dbReference>
<sequence length="423" mass="47451">MKLRMVGCSHNQASIEIRQRLAFDSKQAAEALVQWRKDLPETEFVLLSTCNRVELYAAGSQETPRTEELVTALAQFHRLAPGELNERIISLTDQQVAGHLLRVAASLDSMVVGEPQILSQVKEAYRIAQTNQVAGPRLHDLFQAALRTAKRVTGETALHRHRVSIPSVAIAELANCVFESFDDKQVLIAGAGDMAEETLRYLREVGNPHIHVVNRSPERGRELAAKWKGTFHPWEELFKQLALADLAISTTSATEPIMSAAEFSEQIAPLRHQRPLVILDLAVPRDFDSAIGSELGVYLYCIDDLERACQRNRAARAAELPAAERIVREETARFIADSHLRATAPVISGLREGLHRPKEAELERLFNKLPELDGRSREEIRQFADRLVNKLLHPPLESLRDASRNGTHHGLLDALRRLFKLED</sequence>
<evidence type="ECO:0000256" key="1">
    <source>
        <dbReference type="ARBA" id="ARBA00005059"/>
    </source>
</evidence>
<evidence type="ECO:0000256" key="12">
    <source>
        <dbReference type="PIRSR" id="PIRSR000445-4"/>
    </source>
</evidence>
<dbReference type="GO" id="GO:0008883">
    <property type="term" value="F:glutamyl-tRNA reductase activity"/>
    <property type="evidence" value="ECO:0007669"/>
    <property type="project" value="UniProtKB-UniRule"/>
</dbReference>
<dbReference type="PROSITE" id="PS00747">
    <property type="entry name" value="GLUTR"/>
    <property type="match status" value="1"/>
</dbReference>
<feature type="binding site" evidence="8 10">
    <location>
        <begin position="114"/>
        <end position="116"/>
    </location>
    <ligand>
        <name>substrate</name>
    </ligand>
</feature>
<proteinExistence type="inferred from homology"/>
<feature type="binding site" evidence="8 11">
    <location>
        <begin position="190"/>
        <end position="195"/>
    </location>
    <ligand>
        <name>NADP(+)</name>
        <dbReference type="ChEBI" id="CHEBI:58349"/>
    </ligand>
</feature>
<evidence type="ECO:0000256" key="5">
    <source>
        <dbReference type="ARBA" id="ARBA00023002"/>
    </source>
</evidence>
<dbReference type="OrthoDB" id="110209at2"/>
<dbReference type="AlphaFoldDB" id="A0A5C6D233"/>
<evidence type="ECO:0000256" key="8">
    <source>
        <dbReference type="HAMAP-Rule" id="MF_00087"/>
    </source>
</evidence>
<evidence type="ECO:0000259" key="15">
    <source>
        <dbReference type="Pfam" id="PF01488"/>
    </source>
</evidence>
<dbReference type="EMBL" id="SJPS01000001">
    <property type="protein sequence ID" value="TWU29904.1"/>
    <property type="molecule type" value="Genomic_DNA"/>
</dbReference>
<comment type="miscellaneous">
    <text evidence="8">During catalysis, the active site Cys acts as a nucleophile attacking the alpha-carbonyl group of tRNA-bound glutamate with the formation of a thioester intermediate between enzyme and glutamate, and the concomitant release of tRNA(Glu). The thioester intermediate is finally reduced by direct hydride transfer from NADPH, to form the product GSA.</text>
</comment>
<evidence type="ECO:0000256" key="11">
    <source>
        <dbReference type="PIRSR" id="PIRSR000445-3"/>
    </source>
</evidence>
<dbReference type="Gene3D" id="3.40.50.720">
    <property type="entry name" value="NAD(P)-binding Rossmann-like Domain"/>
    <property type="match status" value="1"/>
</dbReference>
<dbReference type="SUPFAM" id="SSF69742">
    <property type="entry name" value="Glutamyl tRNA-reductase catalytic, N-terminal domain"/>
    <property type="match status" value="1"/>
</dbReference>
<feature type="binding site" evidence="8 10">
    <location>
        <position position="109"/>
    </location>
    <ligand>
        <name>substrate</name>
    </ligand>
</feature>
<dbReference type="PIRSF" id="PIRSF000445">
    <property type="entry name" value="4pyrrol_synth_GluRdtase"/>
    <property type="match status" value="1"/>
</dbReference>
<evidence type="ECO:0000313" key="18">
    <source>
        <dbReference type="Proteomes" id="UP000318437"/>
    </source>
</evidence>
<comment type="caution">
    <text evidence="17">The sequence shown here is derived from an EMBL/GenBank/DDBJ whole genome shotgun (WGS) entry which is preliminary data.</text>
</comment>
<dbReference type="GO" id="GO:0019353">
    <property type="term" value="P:protoporphyrinogen IX biosynthetic process from glutamate"/>
    <property type="evidence" value="ECO:0007669"/>
    <property type="project" value="TreeGrafter"/>
</dbReference>
<evidence type="ECO:0000259" key="16">
    <source>
        <dbReference type="Pfam" id="PF05201"/>
    </source>
</evidence>
<dbReference type="InterPro" id="IPR036291">
    <property type="entry name" value="NAD(P)-bd_dom_sf"/>
</dbReference>
<keyword evidence="18" id="KW-1185">Reference proteome</keyword>
<keyword evidence="6 8" id="KW-0627">Porphyrin biosynthesis</keyword>
<comment type="catalytic activity">
    <reaction evidence="7 8 13">
        <text>(S)-4-amino-5-oxopentanoate + tRNA(Glu) + NADP(+) = L-glutamyl-tRNA(Glu) + NADPH + H(+)</text>
        <dbReference type="Rhea" id="RHEA:12344"/>
        <dbReference type="Rhea" id="RHEA-COMP:9663"/>
        <dbReference type="Rhea" id="RHEA-COMP:9680"/>
        <dbReference type="ChEBI" id="CHEBI:15378"/>
        <dbReference type="ChEBI" id="CHEBI:57501"/>
        <dbReference type="ChEBI" id="CHEBI:57783"/>
        <dbReference type="ChEBI" id="CHEBI:58349"/>
        <dbReference type="ChEBI" id="CHEBI:78442"/>
        <dbReference type="ChEBI" id="CHEBI:78520"/>
        <dbReference type="EC" id="1.2.1.70"/>
    </reaction>
</comment>
<protein>
    <recommendedName>
        <fullName evidence="3 8">Glutamyl-tRNA reductase</fullName>
        <shortName evidence="8">GluTR</shortName>
        <ecNumber evidence="3 8">1.2.1.70</ecNumber>
    </recommendedName>
</protein>
<dbReference type="InterPro" id="IPR006151">
    <property type="entry name" value="Shikm_DH/Glu-tRNA_Rdtase"/>
</dbReference>
<dbReference type="Proteomes" id="UP000318437">
    <property type="component" value="Unassembled WGS sequence"/>
</dbReference>
<feature type="binding site" evidence="8 10">
    <location>
        <begin position="49"/>
        <end position="52"/>
    </location>
    <ligand>
        <name>substrate</name>
    </ligand>
</feature>
<comment type="domain">
    <text evidence="8">Possesses an unusual extended V-shaped dimeric structure with each monomer consisting of three distinct domains arranged along a curved 'spinal' alpha-helix. The N-terminal catalytic domain specifically recognizes the glutamate moiety of the substrate. The second domain is the NADPH-binding domain, and the third C-terminal domain is responsible for dimerization.</text>
</comment>
<feature type="site" description="Important for activity" evidence="8 12">
    <location>
        <position position="99"/>
    </location>
</feature>
<evidence type="ECO:0000313" key="17">
    <source>
        <dbReference type="EMBL" id="TWU29904.1"/>
    </source>
</evidence>
<dbReference type="InterPro" id="IPR036343">
    <property type="entry name" value="GluRdtase_N_sf"/>
</dbReference>
<dbReference type="Gene3D" id="3.30.460.30">
    <property type="entry name" value="Glutamyl-tRNA reductase, N-terminal domain"/>
    <property type="match status" value="1"/>
</dbReference>
<comment type="pathway">
    <text evidence="1 8 13">Porphyrin-containing compound metabolism; protoporphyrin-IX biosynthesis; 5-aminolevulinate from L-glutamyl-tRNA(Glu): step 1/2.</text>
</comment>
<dbReference type="RefSeq" id="WP_146447862.1">
    <property type="nucleotide sequence ID" value="NZ_SJPS01000001.1"/>
</dbReference>
<evidence type="ECO:0000256" key="4">
    <source>
        <dbReference type="ARBA" id="ARBA00022857"/>
    </source>
</evidence>
<organism evidence="17 18">
    <name type="scientific">Bythopirellula polymerisocia</name>
    <dbReference type="NCBI Taxonomy" id="2528003"/>
    <lineage>
        <taxon>Bacteria</taxon>
        <taxon>Pseudomonadati</taxon>
        <taxon>Planctomycetota</taxon>
        <taxon>Planctomycetia</taxon>
        <taxon>Pirellulales</taxon>
        <taxon>Lacipirellulaceae</taxon>
        <taxon>Bythopirellula</taxon>
    </lineage>
</organism>
<feature type="domain" description="Glutamyl-tRNA reductase N-terminal" evidence="16">
    <location>
        <begin position="6"/>
        <end position="156"/>
    </location>
</feature>
<keyword evidence="5 8" id="KW-0560">Oxidoreductase</keyword>
<dbReference type="InterPro" id="IPR015895">
    <property type="entry name" value="4pyrrol_synth_GluRdtase_N"/>
</dbReference>
<keyword evidence="4 8" id="KW-0521">NADP</keyword>
<dbReference type="FunFam" id="3.30.460.30:FF:000001">
    <property type="entry name" value="Glutamyl-tRNA reductase"/>
    <property type="match status" value="1"/>
</dbReference>
<dbReference type="Pfam" id="PF01488">
    <property type="entry name" value="Shikimate_DH"/>
    <property type="match status" value="1"/>
</dbReference>
<dbReference type="UniPathway" id="UPA00251">
    <property type="reaction ID" value="UER00316"/>
</dbReference>
<feature type="domain" description="Quinate/shikimate 5-dehydrogenase/glutamyl-tRNA reductase" evidence="15">
    <location>
        <begin position="172"/>
        <end position="307"/>
    </location>
</feature>
<evidence type="ECO:0000256" key="13">
    <source>
        <dbReference type="RuleBase" id="RU000584"/>
    </source>
</evidence>
<dbReference type="CDD" id="cd05213">
    <property type="entry name" value="NAD_bind_Glutamyl_tRNA_reduct"/>
    <property type="match status" value="1"/>
</dbReference>
<dbReference type="SUPFAM" id="SSF51735">
    <property type="entry name" value="NAD(P)-binding Rossmann-fold domains"/>
    <property type="match status" value="1"/>
</dbReference>
<comment type="function">
    <text evidence="8">Catalyzes the NADPH-dependent reduction of glutamyl-tRNA(Glu) to glutamate 1-semialdehyde (GSA).</text>
</comment>
<dbReference type="PANTHER" id="PTHR43013">
    <property type="entry name" value="GLUTAMYL-TRNA REDUCTASE"/>
    <property type="match status" value="1"/>
</dbReference>
<comment type="similarity">
    <text evidence="2 8 13">Belongs to the glutamyl-tRNA reductase family.</text>
</comment>
<dbReference type="InterPro" id="IPR018214">
    <property type="entry name" value="GluRdtase_CS"/>
</dbReference>
<dbReference type="PANTHER" id="PTHR43013:SF1">
    <property type="entry name" value="GLUTAMYL-TRNA REDUCTASE"/>
    <property type="match status" value="1"/>
</dbReference>
<dbReference type="SUPFAM" id="SSF69075">
    <property type="entry name" value="Glutamyl tRNA-reductase dimerization domain"/>
    <property type="match status" value="1"/>
</dbReference>
<evidence type="ECO:0000256" key="6">
    <source>
        <dbReference type="ARBA" id="ARBA00023244"/>
    </source>
</evidence>
<gene>
    <name evidence="8 17" type="primary">hemA</name>
    <name evidence="17" type="ORF">Pla144_06840</name>
</gene>
<feature type="domain" description="Tetrapyrrole biosynthesis glutamyl-tRNA reductase dimerisation" evidence="14">
    <location>
        <begin position="322"/>
        <end position="421"/>
    </location>
</feature>
<name>A0A5C6D233_9BACT</name>
<dbReference type="HAMAP" id="MF_00087">
    <property type="entry name" value="Glu_tRNA_reductase"/>
    <property type="match status" value="1"/>
</dbReference>
<evidence type="ECO:0000256" key="7">
    <source>
        <dbReference type="ARBA" id="ARBA00047464"/>
    </source>
</evidence>
<accession>A0A5C6D233</accession>
<reference evidence="17 18" key="1">
    <citation type="submission" date="2019-02" db="EMBL/GenBank/DDBJ databases">
        <title>Deep-cultivation of Planctomycetes and their phenomic and genomic characterization uncovers novel biology.</title>
        <authorList>
            <person name="Wiegand S."/>
            <person name="Jogler M."/>
            <person name="Boedeker C."/>
            <person name="Pinto D."/>
            <person name="Vollmers J."/>
            <person name="Rivas-Marin E."/>
            <person name="Kohn T."/>
            <person name="Peeters S.H."/>
            <person name="Heuer A."/>
            <person name="Rast P."/>
            <person name="Oberbeckmann S."/>
            <person name="Bunk B."/>
            <person name="Jeske O."/>
            <person name="Meyerdierks A."/>
            <person name="Storesund J.E."/>
            <person name="Kallscheuer N."/>
            <person name="Luecker S."/>
            <person name="Lage O.M."/>
            <person name="Pohl T."/>
            <person name="Merkel B.J."/>
            <person name="Hornburger P."/>
            <person name="Mueller R.-W."/>
            <person name="Bruemmer F."/>
            <person name="Labrenz M."/>
            <person name="Spormann A.M."/>
            <person name="Op Den Camp H."/>
            <person name="Overmann J."/>
            <person name="Amann R."/>
            <person name="Jetten M.S.M."/>
            <person name="Mascher T."/>
            <person name="Medema M.H."/>
            <person name="Devos D.P."/>
            <person name="Kaster A.-K."/>
            <person name="Ovreas L."/>
            <person name="Rohde M."/>
            <person name="Galperin M.Y."/>
            <person name="Jogler C."/>
        </authorList>
    </citation>
    <scope>NUCLEOTIDE SEQUENCE [LARGE SCALE GENOMIC DNA]</scope>
    <source>
        <strain evidence="17 18">Pla144</strain>
    </source>
</reference>
<dbReference type="InterPro" id="IPR000343">
    <property type="entry name" value="4pyrrol_synth_GluRdtase"/>
</dbReference>
<dbReference type="InterPro" id="IPR015896">
    <property type="entry name" value="4pyrrol_synth_GluRdtase_dimer"/>
</dbReference>
<dbReference type="NCBIfam" id="TIGR01035">
    <property type="entry name" value="hemA"/>
    <property type="match status" value="1"/>
</dbReference>
<dbReference type="InterPro" id="IPR036453">
    <property type="entry name" value="GluRdtase_dimer_dom_sf"/>
</dbReference>
<feature type="binding site" evidence="8 10">
    <location>
        <position position="120"/>
    </location>
    <ligand>
        <name>substrate</name>
    </ligand>
</feature>
<evidence type="ECO:0000256" key="9">
    <source>
        <dbReference type="PIRSR" id="PIRSR000445-1"/>
    </source>
</evidence>
<evidence type="ECO:0000256" key="2">
    <source>
        <dbReference type="ARBA" id="ARBA00005916"/>
    </source>
</evidence>
<evidence type="ECO:0000259" key="14">
    <source>
        <dbReference type="Pfam" id="PF00745"/>
    </source>
</evidence>
<dbReference type="EC" id="1.2.1.70" evidence="3 8"/>
<comment type="subunit">
    <text evidence="8">Homodimer.</text>
</comment>
<evidence type="ECO:0000256" key="10">
    <source>
        <dbReference type="PIRSR" id="PIRSR000445-2"/>
    </source>
</evidence>